<dbReference type="InterPro" id="IPR050490">
    <property type="entry name" value="Bact_solute-bd_prot1"/>
</dbReference>
<dbReference type="PANTHER" id="PTHR43649">
    <property type="entry name" value="ARABINOSE-BINDING PROTEIN-RELATED"/>
    <property type="match status" value="1"/>
</dbReference>
<evidence type="ECO:0000256" key="2">
    <source>
        <dbReference type="ARBA" id="ARBA00022448"/>
    </source>
</evidence>
<evidence type="ECO:0000313" key="4">
    <source>
        <dbReference type="EMBL" id="TWS19752.1"/>
    </source>
</evidence>
<dbReference type="InterPro" id="IPR006059">
    <property type="entry name" value="SBP"/>
</dbReference>
<feature type="region of interest" description="Disordered" evidence="3">
    <location>
        <begin position="1"/>
        <end position="20"/>
    </location>
</feature>
<comment type="caution">
    <text evidence="4">The sequence shown here is derived from an EMBL/GenBank/DDBJ whole genome shotgun (WGS) entry which is preliminary data.</text>
</comment>
<reference evidence="4 5" key="1">
    <citation type="submission" date="2019-06" db="EMBL/GenBank/DDBJ databases">
        <title>Tsukamurella conjunctivitidis sp. nov., Tsukamurella assacharolytica sp. nov. and Tsukamurella sputae sp. nov. isolated from patients with conjunctivitis, bacteraemia (lymphoma) and respiratory infection (sputum) in Hong Kong.</title>
        <authorList>
            <person name="Teng J.L.L."/>
            <person name="Lee H.H."/>
            <person name="Fong J.Y.H."/>
            <person name="Fok K.M.N."/>
            <person name="Lau S.K.P."/>
            <person name="Woo P.C.Y."/>
        </authorList>
    </citation>
    <scope>NUCLEOTIDE SEQUENCE [LARGE SCALE GENOMIC DNA]</scope>
    <source>
        <strain evidence="4 5">HKU72</strain>
    </source>
</reference>
<gene>
    <name evidence="4" type="ORF">FK530_25545</name>
</gene>
<organism evidence="4 5">
    <name type="scientific">Tsukamurella conjunctivitidis</name>
    <dbReference type="NCBI Taxonomy" id="2592068"/>
    <lineage>
        <taxon>Bacteria</taxon>
        <taxon>Bacillati</taxon>
        <taxon>Actinomycetota</taxon>
        <taxon>Actinomycetes</taxon>
        <taxon>Mycobacteriales</taxon>
        <taxon>Tsukamurellaceae</taxon>
        <taxon>Tsukamurella</taxon>
    </lineage>
</organism>
<keyword evidence="2" id="KW-0813">Transport</keyword>
<feature type="non-terminal residue" evidence="4">
    <location>
        <position position="1"/>
    </location>
</feature>
<dbReference type="EMBL" id="VIGX01000312">
    <property type="protein sequence ID" value="TWS19752.1"/>
    <property type="molecule type" value="Genomic_DNA"/>
</dbReference>
<dbReference type="SUPFAM" id="SSF53850">
    <property type="entry name" value="Periplasmic binding protein-like II"/>
    <property type="match status" value="1"/>
</dbReference>
<dbReference type="RefSeq" id="WP_146489544.1">
    <property type="nucleotide sequence ID" value="NZ_VIGX01000312.1"/>
</dbReference>
<comment type="similarity">
    <text evidence="1">Belongs to the bacterial solute-binding protein 1 family.</text>
</comment>
<dbReference type="OrthoDB" id="2515880at2"/>
<evidence type="ECO:0000256" key="3">
    <source>
        <dbReference type="SAM" id="MobiDB-lite"/>
    </source>
</evidence>
<feature type="compositionally biased region" description="Low complexity" evidence="3">
    <location>
        <begin position="10"/>
        <end position="20"/>
    </location>
</feature>
<dbReference type="PANTHER" id="PTHR43649:SF29">
    <property type="entry name" value="OSMOPROTECTIVE COMPOUNDS-BINDING PROTEIN GGTB"/>
    <property type="match status" value="1"/>
</dbReference>
<sequence length="171" mass="17410">LVACGGGSATSGDSGASGATGGSEVSGSLNILVSSAAASDAAFNAVTDAFKAKYPDVDAKVTSVPNDSYPATKSAQLSAGSVDIFVVKNFVEAPDYAADSTSDDVLMAKAGGLVDLTDQPFMKHYTPSVLQAQVVDGKQYAVPTGLSYSTGVYYNKQIFSDNGLEAPTTWT</sequence>
<dbReference type="Proteomes" id="UP000319375">
    <property type="component" value="Unassembled WGS sequence"/>
</dbReference>
<name>A0A5C5RAN4_9ACTN</name>
<evidence type="ECO:0000256" key="1">
    <source>
        <dbReference type="ARBA" id="ARBA00008520"/>
    </source>
</evidence>
<dbReference type="Gene3D" id="3.40.190.10">
    <property type="entry name" value="Periplasmic binding protein-like II"/>
    <property type="match status" value="1"/>
</dbReference>
<keyword evidence="5" id="KW-1185">Reference proteome</keyword>
<dbReference type="Pfam" id="PF01547">
    <property type="entry name" value="SBP_bac_1"/>
    <property type="match status" value="1"/>
</dbReference>
<feature type="non-terminal residue" evidence="4">
    <location>
        <position position="171"/>
    </location>
</feature>
<dbReference type="AlphaFoldDB" id="A0A5C5RAN4"/>
<accession>A0A5C5RAN4</accession>
<evidence type="ECO:0000313" key="5">
    <source>
        <dbReference type="Proteomes" id="UP000319375"/>
    </source>
</evidence>
<protein>
    <submittedName>
        <fullName evidence="4">Extracellular solute-binding protein</fullName>
    </submittedName>
</protein>
<proteinExistence type="inferred from homology"/>